<evidence type="ECO:0000259" key="9">
    <source>
        <dbReference type="Pfam" id="PF13231"/>
    </source>
</evidence>
<keyword evidence="5 8" id="KW-0812">Transmembrane</keyword>
<feature type="transmembrane region" description="Helical" evidence="8">
    <location>
        <begin position="9"/>
        <end position="28"/>
    </location>
</feature>
<organism evidence="10 11">
    <name type="scientific">Candidatus Roizmanbacteria bacterium CG_4_10_14_3_um_filter_33_21</name>
    <dbReference type="NCBI Taxonomy" id="1974830"/>
    <lineage>
        <taxon>Bacteria</taxon>
        <taxon>Candidatus Roizmaniibacteriota</taxon>
    </lineage>
</organism>
<gene>
    <name evidence="10" type="ORF">COZ39_01235</name>
</gene>
<evidence type="ECO:0000313" key="11">
    <source>
        <dbReference type="Proteomes" id="UP000229708"/>
    </source>
</evidence>
<comment type="subcellular location">
    <subcellularLocation>
        <location evidence="1">Cell membrane</location>
        <topology evidence="1">Multi-pass membrane protein</topology>
    </subcellularLocation>
</comment>
<accession>A0A2M7M0T9</accession>
<dbReference type="PANTHER" id="PTHR33908">
    <property type="entry name" value="MANNOSYLTRANSFERASE YKCB-RELATED"/>
    <property type="match status" value="1"/>
</dbReference>
<feature type="transmembrane region" description="Helical" evidence="8">
    <location>
        <begin position="356"/>
        <end position="373"/>
    </location>
</feature>
<reference evidence="11" key="1">
    <citation type="submission" date="2017-09" db="EMBL/GenBank/DDBJ databases">
        <title>Depth-based differentiation of microbial function through sediment-hosted aquifers and enrichment of novel symbionts in the deep terrestrial subsurface.</title>
        <authorList>
            <person name="Probst A.J."/>
            <person name="Ladd B."/>
            <person name="Jarett J.K."/>
            <person name="Geller-Mcgrath D.E."/>
            <person name="Sieber C.M.K."/>
            <person name="Emerson J.B."/>
            <person name="Anantharaman K."/>
            <person name="Thomas B.C."/>
            <person name="Malmstrom R."/>
            <person name="Stieglmeier M."/>
            <person name="Klingl A."/>
            <person name="Woyke T."/>
            <person name="Ryan C.M."/>
            <person name="Banfield J.F."/>
        </authorList>
    </citation>
    <scope>NUCLEOTIDE SEQUENCE [LARGE SCALE GENOMIC DNA]</scope>
</reference>
<evidence type="ECO:0000256" key="1">
    <source>
        <dbReference type="ARBA" id="ARBA00004651"/>
    </source>
</evidence>
<dbReference type="Proteomes" id="UP000229708">
    <property type="component" value="Unassembled WGS sequence"/>
</dbReference>
<feature type="domain" description="Glycosyltransferase RgtA/B/C/D-like" evidence="9">
    <location>
        <begin position="75"/>
        <end position="219"/>
    </location>
</feature>
<comment type="caution">
    <text evidence="10">The sequence shown here is derived from an EMBL/GenBank/DDBJ whole genome shotgun (WGS) entry which is preliminary data.</text>
</comment>
<evidence type="ECO:0000256" key="4">
    <source>
        <dbReference type="ARBA" id="ARBA00022679"/>
    </source>
</evidence>
<sequence length="527" mass="60928">MITYFMRQSFWLVIILIIGITVRVVNFGQIPPGLNQDEASIGYESFATLKYGVDRNGYKNPVVFIAYGDGQHGLYAYLSWPWIALFGLNEFSTRLTGLFLAIVSLWCFYYLIKLISNQNTALISAFLLAINPWHIIMSRWSPEFNILPAFFLFGVCLLTISLKKPLVFPIAGFFLALGFYTYGAALFFVPVTVFLLFSVVILSKKVPFVDIGIGVLVFLLISLPALLYMLINVYNYPELRTSLISIPHLTGSPRWSSISLLFQDNFLLNFFTNLISFLKLLLTTQFDGLIWNAIPEFGYLYLWSIPLMLFGLLITIKTIYLNVIKKQFNKQLIIFIWFIGAVSLGLISHVNLNRINTIYFPLIYFTAVGVVAIKNHYQQLFRFIIVLYLVFFILFTHHYFTIYPKDIGSAFFASFGQAINYATKISPQDKKLVITNHVNMPYIYVLFYKQIDPRKFANTVVYENPGADFQNVKSFDRYIFGIDPSQLDQSDTFIFHNNEEEYFNNQQFIIKRFDNFSVASKINFYEK</sequence>
<feature type="transmembrane region" description="Helical" evidence="8">
    <location>
        <begin position="266"/>
        <end position="286"/>
    </location>
</feature>
<feature type="transmembrane region" description="Helical" evidence="8">
    <location>
        <begin position="119"/>
        <end position="138"/>
    </location>
</feature>
<evidence type="ECO:0000256" key="2">
    <source>
        <dbReference type="ARBA" id="ARBA00022475"/>
    </source>
</evidence>
<feature type="transmembrane region" description="Helical" evidence="8">
    <location>
        <begin position="208"/>
        <end position="231"/>
    </location>
</feature>
<evidence type="ECO:0000256" key="3">
    <source>
        <dbReference type="ARBA" id="ARBA00022676"/>
    </source>
</evidence>
<dbReference type="GO" id="GO:0016763">
    <property type="term" value="F:pentosyltransferase activity"/>
    <property type="evidence" value="ECO:0007669"/>
    <property type="project" value="TreeGrafter"/>
</dbReference>
<feature type="transmembrane region" description="Helical" evidence="8">
    <location>
        <begin position="144"/>
        <end position="162"/>
    </location>
</feature>
<dbReference type="InterPro" id="IPR050297">
    <property type="entry name" value="LipidA_mod_glycosyltrf_83"/>
</dbReference>
<evidence type="ECO:0000256" key="7">
    <source>
        <dbReference type="ARBA" id="ARBA00023136"/>
    </source>
</evidence>
<feature type="transmembrane region" description="Helical" evidence="8">
    <location>
        <begin position="380"/>
        <end position="400"/>
    </location>
</feature>
<dbReference type="InterPro" id="IPR038731">
    <property type="entry name" value="RgtA/B/C-like"/>
</dbReference>
<feature type="transmembrane region" description="Helical" evidence="8">
    <location>
        <begin position="174"/>
        <end position="202"/>
    </location>
</feature>
<evidence type="ECO:0000256" key="5">
    <source>
        <dbReference type="ARBA" id="ARBA00022692"/>
    </source>
</evidence>
<dbReference type="GO" id="GO:0009103">
    <property type="term" value="P:lipopolysaccharide biosynthetic process"/>
    <property type="evidence" value="ECO:0007669"/>
    <property type="project" value="UniProtKB-ARBA"/>
</dbReference>
<feature type="transmembrane region" description="Helical" evidence="8">
    <location>
        <begin position="332"/>
        <end position="350"/>
    </location>
</feature>
<keyword evidence="3" id="KW-0328">Glycosyltransferase</keyword>
<dbReference type="GO" id="GO:0005886">
    <property type="term" value="C:plasma membrane"/>
    <property type="evidence" value="ECO:0007669"/>
    <property type="project" value="UniProtKB-SubCell"/>
</dbReference>
<name>A0A2M7M0T9_9BACT</name>
<dbReference type="AlphaFoldDB" id="A0A2M7M0T9"/>
<dbReference type="Pfam" id="PF13231">
    <property type="entry name" value="PMT_2"/>
    <property type="match status" value="1"/>
</dbReference>
<evidence type="ECO:0000256" key="6">
    <source>
        <dbReference type="ARBA" id="ARBA00022989"/>
    </source>
</evidence>
<evidence type="ECO:0000256" key="8">
    <source>
        <dbReference type="SAM" id="Phobius"/>
    </source>
</evidence>
<dbReference type="EMBL" id="PFJI01000055">
    <property type="protein sequence ID" value="PIX73998.1"/>
    <property type="molecule type" value="Genomic_DNA"/>
</dbReference>
<feature type="transmembrane region" description="Helical" evidence="8">
    <location>
        <begin position="95"/>
        <end position="112"/>
    </location>
</feature>
<proteinExistence type="predicted"/>
<keyword evidence="2" id="KW-1003">Cell membrane</keyword>
<dbReference type="PANTHER" id="PTHR33908:SF11">
    <property type="entry name" value="MEMBRANE PROTEIN"/>
    <property type="match status" value="1"/>
</dbReference>
<keyword evidence="6 8" id="KW-1133">Transmembrane helix</keyword>
<feature type="transmembrane region" description="Helical" evidence="8">
    <location>
        <begin position="298"/>
        <end position="320"/>
    </location>
</feature>
<evidence type="ECO:0000313" key="10">
    <source>
        <dbReference type="EMBL" id="PIX73998.1"/>
    </source>
</evidence>
<protein>
    <recommendedName>
        <fullName evidence="9">Glycosyltransferase RgtA/B/C/D-like domain-containing protein</fullName>
    </recommendedName>
</protein>
<keyword evidence="4" id="KW-0808">Transferase</keyword>
<keyword evidence="7 8" id="KW-0472">Membrane</keyword>